<dbReference type="AlphaFoldDB" id="A0A167LM62"/>
<dbReference type="RefSeq" id="XP_018288767.1">
    <property type="nucleotide sequence ID" value="XM_018441251.1"/>
</dbReference>
<proteinExistence type="predicted"/>
<organism evidence="1 2">
    <name type="scientific">Phycomyces blakesleeanus (strain ATCC 8743b / DSM 1359 / FGSC 10004 / NBRC 33097 / NRRL 1555)</name>
    <dbReference type="NCBI Taxonomy" id="763407"/>
    <lineage>
        <taxon>Eukaryota</taxon>
        <taxon>Fungi</taxon>
        <taxon>Fungi incertae sedis</taxon>
        <taxon>Mucoromycota</taxon>
        <taxon>Mucoromycotina</taxon>
        <taxon>Mucoromycetes</taxon>
        <taxon>Mucorales</taxon>
        <taxon>Phycomycetaceae</taxon>
        <taxon>Phycomyces</taxon>
    </lineage>
</organism>
<sequence length="155" mass="17677">MGKYIYGLNDTVLTVQVLLEDVLNGYGLDIELHIDLFDKPFCLGSYMISDIKVSQIQYGGLHDVLPSAFLLYQASKIVVHFVFCGICKGRFMCFDLSVASFKKIDKEEPRYFQGSRTWCFVWCEITAVCNLHLGSADTKYMKPLFTRFILTALQS</sequence>
<accession>A0A167LM62</accession>
<reference evidence="2" key="1">
    <citation type="submission" date="2015-06" db="EMBL/GenBank/DDBJ databases">
        <title>Expansion of signal transduction pathways in fungi by whole-genome duplication.</title>
        <authorList>
            <consortium name="DOE Joint Genome Institute"/>
            <person name="Corrochano L.M."/>
            <person name="Kuo A."/>
            <person name="Marcet-Houben M."/>
            <person name="Polaino S."/>
            <person name="Salamov A."/>
            <person name="Villalobos J.M."/>
            <person name="Alvarez M.I."/>
            <person name="Avalos J."/>
            <person name="Benito E.P."/>
            <person name="Benoit I."/>
            <person name="Burger G."/>
            <person name="Camino L.P."/>
            <person name="Canovas D."/>
            <person name="Cerda-Olmedo E."/>
            <person name="Cheng J.-F."/>
            <person name="Dominguez A."/>
            <person name="Elias M."/>
            <person name="Eslava A.P."/>
            <person name="Glaser F."/>
            <person name="Grimwood J."/>
            <person name="Gutierrez G."/>
            <person name="Heitman J."/>
            <person name="Henrissat B."/>
            <person name="Iturriaga E.A."/>
            <person name="Lang B.F."/>
            <person name="Lavin J.L."/>
            <person name="Lee S."/>
            <person name="Li W."/>
            <person name="Lindquist E."/>
            <person name="Lopez-Garcia S."/>
            <person name="Luque E.M."/>
            <person name="Marcos A.T."/>
            <person name="Martin J."/>
            <person name="McCluskey K."/>
            <person name="Medina H.R."/>
            <person name="Miralles-Duran A."/>
            <person name="Miyazaki A."/>
            <person name="Munoz-Torres E."/>
            <person name="Oguiza J.A."/>
            <person name="Ohm R."/>
            <person name="Olmedo M."/>
            <person name="Orejas M."/>
            <person name="Ortiz-Castellanos L."/>
            <person name="Pisabarro A.G."/>
            <person name="Rodriguez-Romero J."/>
            <person name="Ruiz-Herrera J."/>
            <person name="Ruiz-Vazquez R."/>
            <person name="Sanz C."/>
            <person name="Schackwitz W."/>
            <person name="Schmutz J."/>
            <person name="Shahriari M."/>
            <person name="Shelest E."/>
            <person name="Silva-Franco F."/>
            <person name="Soanes D."/>
            <person name="Syed K."/>
            <person name="Tagua V.G."/>
            <person name="Talbot N.J."/>
            <person name="Thon M."/>
            <person name="De vries R.P."/>
            <person name="Wiebenga A."/>
            <person name="Yadav J.S."/>
            <person name="Braun E.L."/>
            <person name="Baker S."/>
            <person name="Garre V."/>
            <person name="Horwitz B."/>
            <person name="Torres-Martinez S."/>
            <person name="Idnurm A."/>
            <person name="Herrera-Estrella A."/>
            <person name="Gabaldon T."/>
            <person name="Grigoriev I.V."/>
        </authorList>
    </citation>
    <scope>NUCLEOTIDE SEQUENCE [LARGE SCALE GENOMIC DNA]</scope>
    <source>
        <strain evidence="2">NRRL 1555(-)</strain>
    </source>
</reference>
<gene>
    <name evidence="1" type="ORF">PHYBLDRAFT_64192</name>
</gene>
<dbReference type="VEuPathDB" id="FungiDB:PHYBLDRAFT_64192"/>
<dbReference type="Proteomes" id="UP000077315">
    <property type="component" value="Unassembled WGS sequence"/>
</dbReference>
<name>A0A167LM62_PHYB8</name>
<evidence type="ECO:0000313" key="2">
    <source>
        <dbReference type="Proteomes" id="UP000077315"/>
    </source>
</evidence>
<dbReference type="EMBL" id="KV440987">
    <property type="protein sequence ID" value="OAD70727.1"/>
    <property type="molecule type" value="Genomic_DNA"/>
</dbReference>
<dbReference type="GeneID" id="29002157"/>
<keyword evidence="2" id="KW-1185">Reference proteome</keyword>
<protein>
    <submittedName>
        <fullName evidence="1">Uncharacterized protein</fullName>
    </submittedName>
</protein>
<dbReference type="InParanoid" id="A0A167LM62"/>
<evidence type="ECO:0000313" key="1">
    <source>
        <dbReference type="EMBL" id="OAD70727.1"/>
    </source>
</evidence>